<proteinExistence type="inferred from homology"/>
<dbReference type="KEGG" id="jpo:G7058_07200"/>
<name>A0A6G7WI13_9LACT</name>
<dbReference type="PROSITE" id="PS00073">
    <property type="entry name" value="ACYL_COA_DH_2"/>
    <property type="match status" value="1"/>
</dbReference>
<evidence type="ECO:0000256" key="3">
    <source>
        <dbReference type="ARBA" id="ARBA00022630"/>
    </source>
</evidence>
<dbReference type="Gene3D" id="1.10.540.10">
    <property type="entry name" value="Acyl-CoA dehydrogenase/oxidase, N-terminal domain"/>
    <property type="match status" value="1"/>
</dbReference>
<dbReference type="RefSeq" id="WP_166062888.1">
    <property type="nucleotide sequence ID" value="NZ_CP049889.1"/>
</dbReference>
<evidence type="ECO:0000313" key="10">
    <source>
        <dbReference type="Proteomes" id="UP000501830"/>
    </source>
</evidence>
<dbReference type="GO" id="GO:0003995">
    <property type="term" value="F:acyl-CoA dehydrogenase activity"/>
    <property type="evidence" value="ECO:0007669"/>
    <property type="project" value="InterPro"/>
</dbReference>
<evidence type="ECO:0000256" key="4">
    <source>
        <dbReference type="ARBA" id="ARBA00022827"/>
    </source>
</evidence>
<comment type="similarity">
    <text evidence="2 5">Belongs to the acyl-CoA dehydrogenase family.</text>
</comment>
<keyword evidence="4 5" id="KW-0274">FAD</keyword>
<feature type="domain" description="Acyl-CoA oxidase/dehydrogenase middle" evidence="7">
    <location>
        <begin position="122"/>
        <end position="215"/>
    </location>
</feature>
<sequence>MAASMRLNNPELQRKLEEVENYTEDTIASIARYYDETEEFPHEPMEYFFQNDFFSLLTSNSEEDLTVFLETIRIVSSKFAALGSILLTQGFYAVVPLHQFGTDEQKAIYLPDLISGTSYGGFGLSEENDSGDPTYIHTLAVETPFGWVINGNKKYISNAPLASVLLVAARTKSLDGSDGTGIFIVETDRKGLTVTEPMEKTGITSLQVASVQLQQIEVAHDALLGNTLEGVDQVTFTMNLMKLSVAMQAVGIAQGAFAKGLEHMSVVRKFGNRLIDNQSTQEKMADMKTSIYSAEAFVRMVMTDTQNSIEVAMAKLLTANIALEVTESIIQLTGGYGFMKDSDIERYIRDANVTSIYGGSSRSQRRMITEPWVNS</sequence>
<dbReference type="PANTHER" id="PTHR43884:SF12">
    <property type="entry name" value="ISOVALERYL-COA DEHYDROGENASE, MITOCHONDRIAL-RELATED"/>
    <property type="match status" value="1"/>
</dbReference>
<accession>A0A6G7WI13</accession>
<dbReference type="GeneID" id="94553066"/>
<dbReference type="Proteomes" id="UP000501830">
    <property type="component" value="Chromosome"/>
</dbReference>
<evidence type="ECO:0000313" key="9">
    <source>
        <dbReference type="EMBL" id="QIK51828.1"/>
    </source>
</evidence>
<dbReference type="InterPro" id="IPR006089">
    <property type="entry name" value="Acyl-CoA_DH_CS"/>
</dbReference>
<evidence type="ECO:0000259" key="8">
    <source>
        <dbReference type="Pfam" id="PF02771"/>
    </source>
</evidence>
<organism evidence="9 10">
    <name type="scientific">Jeotgalibaca porci</name>
    <dbReference type="NCBI Taxonomy" id="1868793"/>
    <lineage>
        <taxon>Bacteria</taxon>
        <taxon>Bacillati</taxon>
        <taxon>Bacillota</taxon>
        <taxon>Bacilli</taxon>
        <taxon>Lactobacillales</taxon>
        <taxon>Carnobacteriaceae</taxon>
        <taxon>Jeotgalibaca</taxon>
    </lineage>
</organism>
<evidence type="ECO:0000259" key="7">
    <source>
        <dbReference type="Pfam" id="PF02770"/>
    </source>
</evidence>
<evidence type="ECO:0000259" key="6">
    <source>
        <dbReference type="Pfam" id="PF00441"/>
    </source>
</evidence>
<dbReference type="SUPFAM" id="SSF47203">
    <property type="entry name" value="Acyl-CoA dehydrogenase C-terminal domain-like"/>
    <property type="match status" value="1"/>
</dbReference>
<evidence type="ECO:0000256" key="2">
    <source>
        <dbReference type="ARBA" id="ARBA00009347"/>
    </source>
</evidence>
<reference evidence="9 10" key="1">
    <citation type="journal article" date="2017" name="Int. J. Syst. Evol. Microbiol.">
        <title>Jeotgalibaca porci sp. nov. and Jeotgalibaca arthritidis sp. nov., isolated from pigs, and emended description of the genus Jeotgalibaca.</title>
        <authorList>
            <person name="Zamora L."/>
            <person name="Perez-Sancho M."/>
            <person name="Dominguez L."/>
            <person name="Fernandez-Garayzabal J.F."/>
            <person name="Vela A.I."/>
        </authorList>
    </citation>
    <scope>NUCLEOTIDE SEQUENCE [LARGE SCALE GENOMIC DNA]</scope>
    <source>
        <strain evidence="9 10">CCUG 69148</strain>
    </source>
</reference>
<dbReference type="InterPro" id="IPR009100">
    <property type="entry name" value="AcylCoA_DH/oxidase_NM_dom_sf"/>
</dbReference>
<dbReference type="Gene3D" id="1.20.140.10">
    <property type="entry name" value="Butyryl-CoA Dehydrogenase, subunit A, domain 3"/>
    <property type="match status" value="1"/>
</dbReference>
<keyword evidence="5" id="KW-0560">Oxidoreductase</keyword>
<dbReference type="InterPro" id="IPR009075">
    <property type="entry name" value="AcylCo_DH/oxidase_C"/>
</dbReference>
<feature type="domain" description="Acyl-CoA dehydrogenase/oxidase N-terminal" evidence="8">
    <location>
        <begin position="11"/>
        <end position="116"/>
    </location>
</feature>
<dbReference type="Pfam" id="PF02771">
    <property type="entry name" value="Acyl-CoA_dh_N"/>
    <property type="match status" value="1"/>
</dbReference>
<evidence type="ECO:0000256" key="5">
    <source>
        <dbReference type="RuleBase" id="RU362125"/>
    </source>
</evidence>
<keyword evidence="3 5" id="KW-0285">Flavoprotein</keyword>
<dbReference type="SUPFAM" id="SSF56645">
    <property type="entry name" value="Acyl-CoA dehydrogenase NM domain-like"/>
    <property type="match status" value="1"/>
</dbReference>
<dbReference type="Pfam" id="PF00441">
    <property type="entry name" value="Acyl-CoA_dh_1"/>
    <property type="match status" value="1"/>
</dbReference>
<dbReference type="GO" id="GO:0050660">
    <property type="term" value="F:flavin adenine dinucleotide binding"/>
    <property type="evidence" value="ECO:0007669"/>
    <property type="project" value="InterPro"/>
</dbReference>
<dbReference type="AlphaFoldDB" id="A0A6G7WI13"/>
<dbReference type="InterPro" id="IPR036250">
    <property type="entry name" value="AcylCo_DH-like_C"/>
</dbReference>
<dbReference type="Gene3D" id="2.40.110.10">
    <property type="entry name" value="Butyryl-CoA Dehydrogenase, subunit A, domain 2"/>
    <property type="match status" value="1"/>
</dbReference>
<protein>
    <submittedName>
        <fullName evidence="9">Acyl-CoA dehydrogenase</fullName>
    </submittedName>
</protein>
<dbReference type="Pfam" id="PF02770">
    <property type="entry name" value="Acyl-CoA_dh_M"/>
    <property type="match status" value="1"/>
</dbReference>
<keyword evidence="10" id="KW-1185">Reference proteome</keyword>
<dbReference type="EMBL" id="CP049889">
    <property type="protein sequence ID" value="QIK51828.1"/>
    <property type="molecule type" value="Genomic_DNA"/>
</dbReference>
<dbReference type="PANTHER" id="PTHR43884">
    <property type="entry name" value="ACYL-COA DEHYDROGENASE"/>
    <property type="match status" value="1"/>
</dbReference>
<dbReference type="CDD" id="cd00567">
    <property type="entry name" value="ACAD"/>
    <property type="match status" value="1"/>
</dbReference>
<dbReference type="InterPro" id="IPR037069">
    <property type="entry name" value="AcylCoA_DH/ox_N_sf"/>
</dbReference>
<dbReference type="InterPro" id="IPR006091">
    <property type="entry name" value="Acyl-CoA_Oxase/DH_mid-dom"/>
</dbReference>
<gene>
    <name evidence="9" type="ORF">G7058_07200</name>
</gene>
<comment type="cofactor">
    <cofactor evidence="1 5">
        <name>FAD</name>
        <dbReference type="ChEBI" id="CHEBI:57692"/>
    </cofactor>
</comment>
<dbReference type="InterPro" id="IPR013786">
    <property type="entry name" value="AcylCoA_DH/ox_N"/>
</dbReference>
<dbReference type="InterPro" id="IPR046373">
    <property type="entry name" value="Acyl-CoA_Oxase/DH_mid-dom_sf"/>
</dbReference>
<evidence type="ECO:0000256" key="1">
    <source>
        <dbReference type="ARBA" id="ARBA00001974"/>
    </source>
</evidence>
<feature type="domain" description="Acyl-CoA dehydrogenase/oxidase C-terminal" evidence="6">
    <location>
        <begin position="230"/>
        <end position="370"/>
    </location>
</feature>